<evidence type="ECO:0000313" key="4">
    <source>
        <dbReference type="Proteomes" id="UP000242450"/>
    </source>
</evidence>
<dbReference type="FunFam" id="2.60.120.200:FF:000314">
    <property type="entry name" value="Adhesion G-protein coupled receptor D1"/>
    <property type="match status" value="1"/>
</dbReference>
<comment type="caution">
    <text evidence="3">The sequence shown here is derived from an EMBL/GenBank/DDBJ whole genome shotgun (WGS) entry which is preliminary data.</text>
</comment>
<dbReference type="Pfam" id="PF13385">
    <property type="entry name" value="Laminin_G_3"/>
    <property type="match status" value="1"/>
</dbReference>
<gene>
    <name evidence="3" type="ORF">Celaphus_00000413</name>
</gene>
<sequence length="373" mass="41099">FEVLASASHYWPLENVDGIHELQETTGASRTHNLTVLPSHNSTFVYTNDSAYSNFSATVGVSFSFFWKTQGEQSTSIPSAYGGQVISNGFKVCSSGGKGSVELYTHNKSVTWEASFSPPGHYWTHVLFTWKSEEGLKVYVNGTLRTSDPSGKASPAYGESNDNLVLESKQDQAKSYENRAFDEFIIWERALTPDEIAMYFTAAIGEQLSLSSISPSFSVTPTANTMMPTDAYHPIITNLTEERKNFPSPGITFLNTVGEVLRLPSWTAVSEDSAVVPGLIDTIDTVMSHITYNLQASKPQVAIVGSSSMADFSVAKVLPKTMNSSHYRFPARGQNYIEIPHEAFHSQAWTTIVGLLYHSVHYYLSNIQPANTK</sequence>
<dbReference type="InterPro" id="IPR001759">
    <property type="entry name" value="PTX_dom"/>
</dbReference>
<name>A0A212D7L2_CEREH</name>
<feature type="non-terminal residue" evidence="3">
    <location>
        <position position="373"/>
    </location>
</feature>
<feature type="non-terminal residue" evidence="3">
    <location>
        <position position="1"/>
    </location>
</feature>
<dbReference type="SUPFAM" id="SSF49899">
    <property type="entry name" value="Concanavalin A-like lectins/glucanases"/>
    <property type="match status" value="1"/>
</dbReference>
<evidence type="ECO:0000259" key="2">
    <source>
        <dbReference type="PROSITE" id="PS51828"/>
    </source>
</evidence>
<dbReference type="AlphaFoldDB" id="A0A212D7L2"/>
<reference evidence="3 4" key="1">
    <citation type="journal article" date="2018" name="Mol. Genet. Genomics">
        <title>The red deer Cervus elaphus genome CerEla1.0: sequencing, annotating, genes, and chromosomes.</title>
        <authorList>
            <person name="Bana N.A."/>
            <person name="Nyiri A."/>
            <person name="Nagy J."/>
            <person name="Frank K."/>
            <person name="Nagy T."/>
            <person name="Steger V."/>
            <person name="Schiller M."/>
            <person name="Lakatos P."/>
            <person name="Sugar L."/>
            <person name="Horn P."/>
            <person name="Barta E."/>
            <person name="Orosz L."/>
        </authorList>
    </citation>
    <scope>NUCLEOTIDE SEQUENCE [LARGE SCALE GENOMIC DNA]</scope>
    <source>
        <strain evidence="3">Hungarian</strain>
    </source>
</reference>
<dbReference type="Proteomes" id="UP000242450">
    <property type="component" value="Chromosome 5"/>
</dbReference>
<protein>
    <submittedName>
        <fullName evidence="3">ADGRD1</fullName>
    </submittedName>
</protein>
<keyword evidence="4" id="KW-1185">Reference proteome</keyword>
<dbReference type="OrthoDB" id="347083at2759"/>
<dbReference type="EMBL" id="MKHE01000005">
    <property type="protein sequence ID" value="OWK14084.1"/>
    <property type="molecule type" value="Genomic_DNA"/>
</dbReference>
<feature type="domain" description="Pentraxin (PTX)" evidence="2">
    <location>
        <begin position="31"/>
        <end position="232"/>
    </location>
</feature>
<evidence type="ECO:0000256" key="1">
    <source>
        <dbReference type="PROSITE-ProRule" id="PRU01172"/>
    </source>
</evidence>
<dbReference type="PROSITE" id="PS51828">
    <property type="entry name" value="PTX_2"/>
    <property type="match status" value="1"/>
</dbReference>
<comment type="caution">
    <text evidence="1">Lacks conserved residue(s) required for the propagation of feature annotation.</text>
</comment>
<evidence type="ECO:0000313" key="3">
    <source>
        <dbReference type="EMBL" id="OWK14084.1"/>
    </source>
</evidence>
<proteinExistence type="predicted"/>
<accession>A0A212D7L2</accession>
<dbReference type="InterPro" id="IPR013320">
    <property type="entry name" value="ConA-like_dom_sf"/>
</dbReference>
<organism evidence="3 4">
    <name type="scientific">Cervus elaphus hippelaphus</name>
    <name type="common">European red deer</name>
    <dbReference type="NCBI Taxonomy" id="46360"/>
    <lineage>
        <taxon>Eukaryota</taxon>
        <taxon>Metazoa</taxon>
        <taxon>Chordata</taxon>
        <taxon>Craniata</taxon>
        <taxon>Vertebrata</taxon>
        <taxon>Euteleostomi</taxon>
        <taxon>Mammalia</taxon>
        <taxon>Eutheria</taxon>
        <taxon>Laurasiatheria</taxon>
        <taxon>Artiodactyla</taxon>
        <taxon>Ruminantia</taxon>
        <taxon>Pecora</taxon>
        <taxon>Cervidae</taxon>
        <taxon>Cervinae</taxon>
        <taxon>Cervus</taxon>
    </lineage>
</organism>
<dbReference type="Gene3D" id="2.60.120.200">
    <property type="match status" value="1"/>
</dbReference>